<keyword evidence="2 4" id="KW-0689">Ribosomal protein</keyword>
<dbReference type="SUPFAM" id="SSF50104">
    <property type="entry name" value="Translation proteins SH3-like domain"/>
    <property type="match status" value="1"/>
</dbReference>
<dbReference type="GO" id="GO:0003723">
    <property type="term" value="F:RNA binding"/>
    <property type="evidence" value="ECO:0007669"/>
    <property type="project" value="InterPro"/>
</dbReference>
<evidence type="ECO:0000256" key="1">
    <source>
        <dbReference type="ARBA" id="ARBA00010618"/>
    </source>
</evidence>
<dbReference type="EMBL" id="KB030947">
    <property type="protein sequence ID" value="ELK07842.1"/>
    <property type="molecule type" value="Genomic_DNA"/>
</dbReference>
<protein>
    <submittedName>
        <fullName evidence="4">60S ribosomal protein L26</fullName>
    </submittedName>
</protein>
<dbReference type="InterPro" id="IPR041988">
    <property type="entry name" value="Ribosomal_uL24_KOW"/>
</dbReference>
<dbReference type="Proteomes" id="UP000010552">
    <property type="component" value="Unassembled WGS sequence"/>
</dbReference>
<dbReference type="GO" id="GO:0003735">
    <property type="term" value="F:structural constituent of ribosome"/>
    <property type="evidence" value="ECO:0007669"/>
    <property type="project" value="InterPro"/>
</dbReference>
<dbReference type="CDD" id="cd06089">
    <property type="entry name" value="KOW_RPL26"/>
    <property type="match status" value="1"/>
</dbReference>
<dbReference type="GO" id="GO:0031090">
    <property type="term" value="C:organelle membrane"/>
    <property type="evidence" value="ECO:0007669"/>
    <property type="project" value="UniProtKB-ARBA"/>
</dbReference>
<name>L5K904_PTEAL</name>
<dbReference type="PANTHER" id="PTHR11143">
    <property type="entry name" value="60S RIBOSOMAL PROTEIN L26 FAMILY MEMBER"/>
    <property type="match status" value="1"/>
</dbReference>
<evidence type="ECO:0000313" key="4">
    <source>
        <dbReference type="EMBL" id="ELK07842.1"/>
    </source>
</evidence>
<sequence>MKFNPFETSDPSKNCKHHFNDPSHVRRNIMLHHLSKVLWRKYNVCSMPIHKDDEVQMVRGHYKGQQIGKVVWVYRKEYVIYIKRVQCEKAKGTTVQWAFTHAM</sequence>
<dbReference type="GO" id="GO:0006412">
    <property type="term" value="P:translation"/>
    <property type="evidence" value="ECO:0007669"/>
    <property type="project" value="InterPro"/>
</dbReference>
<dbReference type="InParanoid" id="L5K904"/>
<dbReference type="FunFam" id="2.30.30.30:FF:000009">
    <property type="entry name" value="60S ribosomal protein L26"/>
    <property type="match status" value="1"/>
</dbReference>
<evidence type="ECO:0000256" key="3">
    <source>
        <dbReference type="ARBA" id="ARBA00023274"/>
    </source>
</evidence>
<dbReference type="InterPro" id="IPR008991">
    <property type="entry name" value="Translation_prot_SH3-like_sf"/>
</dbReference>
<keyword evidence="5" id="KW-1185">Reference proteome</keyword>
<reference evidence="5" key="1">
    <citation type="journal article" date="2013" name="Science">
        <title>Comparative analysis of bat genomes provides insight into the evolution of flight and immunity.</title>
        <authorList>
            <person name="Zhang G."/>
            <person name="Cowled C."/>
            <person name="Shi Z."/>
            <person name="Huang Z."/>
            <person name="Bishop-Lilly K.A."/>
            <person name="Fang X."/>
            <person name="Wynne J.W."/>
            <person name="Xiong Z."/>
            <person name="Baker M.L."/>
            <person name="Zhao W."/>
            <person name="Tachedjian M."/>
            <person name="Zhu Y."/>
            <person name="Zhou P."/>
            <person name="Jiang X."/>
            <person name="Ng J."/>
            <person name="Yang L."/>
            <person name="Wu L."/>
            <person name="Xiao J."/>
            <person name="Feng Y."/>
            <person name="Chen Y."/>
            <person name="Sun X."/>
            <person name="Zhang Y."/>
            <person name="Marsh G.A."/>
            <person name="Crameri G."/>
            <person name="Broder C.C."/>
            <person name="Frey K.G."/>
            <person name="Wang L.F."/>
            <person name="Wang J."/>
        </authorList>
    </citation>
    <scope>NUCLEOTIDE SEQUENCE [LARGE SCALE GENOMIC DNA]</scope>
</reference>
<dbReference type="AlphaFoldDB" id="L5K904"/>
<keyword evidence="3" id="KW-0687">Ribonucleoprotein</keyword>
<accession>L5K904</accession>
<organism evidence="4 5">
    <name type="scientific">Pteropus alecto</name>
    <name type="common">Black flying fox</name>
    <dbReference type="NCBI Taxonomy" id="9402"/>
    <lineage>
        <taxon>Eukaryota</taxon>
        <taxon>Metazoa</taxon>
        <taxon>Chordata</taxon>
        <taxon>Craniata</taxon>
        <taxon>Vertebrata</taxon>
        <taxon>Euteleostomi</taxon>
        <taxon>Mammalia</taxon>
        <taxon>Eutheria</taxon>
        <taxon>Laurasiatheria</taxon>
        <taxon>Chiroptera</taxon>
        <taxon>Yinpterochiroptera</taxon>
        <taxon>Pteropodoidea</taxon>
        <taxon>Pteropodidae</taxon>
        <taxon>Pteropodinae</taxon>
        <taxon>Pteropus</taxon>
    </lineage>
</organism>
<dbReference type="InterPro" id="IPR014722">
    <property type="entry name" value="Rib_uL2_dom2"/>
</dbReference>
<proteinExistence type="inferred from homology"/>
<dbReference type="GO" id="GO:0015934">
    <property type="term" value="C:large ribosomal subunit"/>
    <property type="evidence" value="ECO:0007669"/>
    <property type="project" value="InterPro"/>
</dbReference>
<dbReference type="Gene3D" id="2.30.30.30">
    <property type="match status" value="1"/>
</dbReference>
<comment type="similarity">
    <text evidence="1">Belongs to the universal ribosomal protein uL24 family.</text>
</comment>
<evidence type="ECO:0000256" key="2">
    <source>
        <dbReference type="ARBA" id="ARBA00022980"/>
    </source>
</evidence>
<dbReference type="Pfam" id="PF16906">
    <property type="entry name" value="Ribosomal_L26"/>
    <property type="match status" value="1"/>
</dbReference>
<gene>
    <name evidence="4" type="ORF">PAL_GLEAN10022245</name>
</gene>
<dbReference type="NCBIfam" id="TIGR01080">
    <property type="entry name" value="rplX_A_E"/>
    <property type="match status" value="1"/>
</dbReference>
<dbReference type="STRING" id="9402.L5K904"/>
<dbReference type="InterPro" id="IPR005756">
    <property type="entry name" value="Ribosomal_uL24_euk/arc"/>
</dbReference>
<evidence type="ECO:0000313" key="5">
    <source>
        <dbReference type="Proteomes" id="UP000010552"/>
    </source>
</evidence>